<evidence type="ECO:0000313" key="1">
    <source>
        <dbReference type="EMBL" id="RHK47911.1"/>
    </source>
</evidence>
<comment type="caution">
    <text evidence="1">The sequence shown here is derived from an EMBL/GenBank/DDBJ whole genome shotgun (WGS) entry which is preliminary data.</text>
</comment>
<protein>
    <submittedName>
        <fullName evidence="1">Uncharacterized protein</fullName>
    </submittedName>
</protein>
<dbReference type="AlphaFoldDB" id="A0AA93BM58"/>
<dbReference type="Proteomes" id="UP000284562">
    <property type="component" value="Unassembled WGS sequence"/>
</dbReference>
<accession>A0AA93BM58</accession>
<name>A0AA93BM58_9BACT</name>
<organism evidence="1 2">
    <name type="scientific">Segatella copri</name>
    <dbReference type="NCBI Taxonomy" id="165179"/>
    <lineage>
        <taxon>Bacteria</taxon>
        <taxon>Pseudomonadati</taxon>
        <taxon>Bacteroidota</taxon>
        <taxon>Bacteroidia</taxon>
        <taxon>Bacteroidales</taxon>
        <taxon>Prevotellaceae</taxon>
        <taxon>Segatella</taxon>
    </lineage>
</organism>
<gene>
    <name evidence="1" type="ORF">DW064_09760</name>
</gene>
<sequence>MGSTGTGNFSDYKNFPRAIKGITGADDSEDKCALAFSTLIEDVDTCEYYCKKGMLPAVDTEVSVDFKVRLVVKSNDGLIIGYLPTKYNYLRNCIVKGFTYTGVVSNVSTTPINTVIVDITPSAV</sequence>
<proteinExistence type="predicted"/>
<dbReference type="EMBL" id="QRNN01000038">
    <property type="protein sequence ID" value="RHK47911.1"/>
    <property type="molecule type" value="Genomic_DNA"/>
</dbReference>
<evidence type="ECO:0000313" key="2">
    <source>
        <dbReference type="Proteomes" id="UP000284562"/>
    </source>
</evidence>
<reference evidence="1 2" key="1">
    <citation type="submission" date="2018-08" db="EMBL/GenBank/DDBJ databases">
        <title>A genome reference for cultivated species of the human gut microbiota.</title>
        <authorList>
            <person name="Zou Y."/>
            <person name="Xue W."/>
            <person name="Luo G."/>
        </authorList>
    </citation>
    <scope>NUCLEOTIDE SEQUENCE [LARGE SCALE GENOMIC DNA]</scope>
    <source>
        <strain evidence="1 2">AF43-2</strain>
    </source>
</reference>